<name>A0A6A5TS44_9PLEO</name>
<evidence type="ECO:0008006" key="4">
    <source>
        <dbReference type="Google" id="ProtNLM"/>
    </source>
</evidence>
<keyword evidence="1" id="KW-0732">Signal</keyword>
<feature type="signal peptide" evidence="1">
    <location>
        <begin position="1"/>
        <end position="18"/>
    </location>
</feature>
<sequence length="80" mass="9665">MSVYLLMWWWLSHTGATAMSMTYQRCQLRDGRFIDQSRIIVFRANGRTHLQSANCFILIEALLRVHYRCKPKGRYFIHYH</sequence>
<evidence type="ECO:0000256" key="1">
    <source>
        <dbReference type="SAM" id="SignalP"/>
    </source>
</evidence>
<reference evidence="2" key="1">
    <citation type="journal article" date="2020" name="Stud. Mycol.">
        <title>101 Dothideomycetes genomes: a test case for predicting lifestyles and emergence of pathogens.</title>
        <authorList>
            <person name="Haridas S."/>
            <person name="Albert R."/>
            <person name="Binder M."/>
            <person name="Bloem J."/>
            <person name="Labutti K."/>
            <person name="Salamov A."/>
            <person name="Andreopoulos B."/>
            <person name="Baker S."/>
            <person name="Barry K."/>
            <person name="Bills G."/>
            <person name="Bluhm B."/>
            <person name="Cannon C."/>
            <person name="Castanera R."/>
            <person name="Culley D."/>
            <person name="Daum C."/>
            <person name="Ezra D."/>
            <person name="Gonzalez J."/>
            <person name="Henrissat B."/>
            <person name="Kuo A."/>
            <person name="Liang C."/>
            <person name="Lipzen A."/>
            <person name="Lutzoni F."/>
            <person name="Magnuson J."/>
            <person name="Mondo S."/>
            <person name="Nolan M."/>
            <person name="Ohm R."/>
            <person name="Pangilinan J."/>
            <person name="Park H.-J."/>
            <person name="Ramirez L."/>
            <person name="Alfaro M."/>
            <person name="Sun H."/>
            <person name="Tritt A."/>
            <person name="Yoshinaga Y."/>
            <person name="Zwiers L.-H."/>
            <person name="Turgeon B."/>
            <person name="Goodwin S."/>
            <person name="Spatafora J."/>
            <person name="Crous P."/>
            <person name="Grigoriev I."/>
        </authorList>
    </citation>
    <scope>NUCLEOTIDE SEQUENCE</scope>
    <source>
        <strain evidence="2">CBS 675.92</strain>
    </source>
</reference>
<accession>A0A6A5TS44</accession>
<gene>
    <name evidence="2" type="ORF">CC80DRAFT_112493</name>
</gene>
<dbReference type="EMBL" id="ML976996">
    <property type="protein sequence ID" value="KAF1955104.1"/>
    <property type="molecule type" value="Genomic_DNA"/>
</dbReference>
<keyword evidence="3" id="KW-1185">Reference proteome</keyword>
<dbReference type="AlphaFoldDB" id="A0A6A5TS44"/>
<organism evidence="2 3">
    <name type="scientific">Byssothecium circinans</name>
    <dbReference type="NCBI Taxonomy" id="147558"/>
    <lineage>
        <taxon>Eukaryota</taxon>
        <taxon>Fungi</taxon>
        <taxon>Dikarya</taxon>
        <taxon>Ascomycota</taxon>
        <taxon>Pezizomycotina</taxon>
        <taxon>Dothideomycetes</taxon>
        <taxon>Pleosporomycetidae</taxon>
        <taxon>Pleosporales</taxon>
        <taxon>Massarineae</taxon>
        <taxon>Massarinaceae</taxon>
        <taxon>Byssothecium</taxon>
    </lineage>
</organism>
<feature type="chain" id="PRO_5025550113" description="Secreted protein" evidence="1">
    <location>
        <begin position="19"/>
        <end position="80"/>
    </location>
</feature>
<dbReference type="Proteomes" id="UP000800035">
    <property type="component" value="Unassembled WGS sequence"/>
</dbReference>
<evidence type="ECO:0000313" key="3">
    <source>
        <dbReference type="Proteomes" id="UP000800035"/>
    </source>
</evidence>
<proteinExistence type="predicted"/>
<evidence type="ECO:0000313" key="2">
    <source>
        <dbReference type="EMBL" id="KAF1955104.1"/>
    </source>
</evidence>
<protein>
    <recommendedName>
        <fullName evidence="4">Secreted protein</fullName>
    </recommendedName>
</protein>